<dbReference type="EMBL" id="CBXF010000077">
    <property type="protein sequence ID" value="CDL82460.1"/>
    <property type="molecule type" value="Genomic_DNA"/>
</dbReference>
<gene>
    <name evidence="1" type="ORF">XSR1_20270</name>
</gene>
<accession>W1IZ39</accession>
<protein>
    <submittedName>
        <fullName evidence="1">Uncharacterized protein</fullName>
    </submittedName>
</protein>
<dbReference type="STRING" id="1427518.XSR1_20270"/>
<dbReference type="Proteomes" id="UP000019202">
    <property type="component" value="Unassembled WGS sequence"/>
</dbReference>
<dbReference type="AlphaFoldDB" id="W1IZ39"/>
<proteinExistence type="predicted"/>
<comment type="caution">
    <text evidence="1">The sequence shown here is derived from an EMBL/GenBank/DDBJ whole genome shotgun (WGS) entry which is preliminary data.</text>
</comment>
<organism evidence="1 2">
    <name type="scientific">Xenorhabdus szentirmaii DSM 16338</name>
    <dbReference type="NCBI Taxonomy" id="1427518"/>
    <lineage>
        <taxon>Bacteria</taxon>
        <taxon>Pseudomonadati</taxon>
        <taxon>Pseudomonadota</taxon>
        <taxon>Gammaproteobacteria</taxon>
        <taxon>Enterobacterales</taxon>
        <taxon>Morganellaceae</taxon>
        <taxon>Xenorhabdus</taxon>
    </lineage>
</organism>
<evidence type="ECO:0000313" key="1">
    <source>
        <dbReference type="EMBL" id="CDL82460.1"/>
    </source>
</evidence>
<evidence type="ECO:0000313" key="2">
    <source>
        <dbReference type="Proteomes" id="UP000019202"/>
    </source>
</evidence>
<reference evidence="1" key="1">
    <citation type="submission" date="2013-11" db="EMBL/GenBank/DDBJ databases">
        <title>Draft genome sequence and annotation of the entomopathogenic bacteria, Xenorhabdus cabanillasi strain JM26 and Xenorhabdus szentirmai strain DSM 16338.</title>
        <authorList>
            <person name="Gualtieri M."/>
            <person name="Ogier J.C."/>
            <person name="Pages S."/>
            <person name="Givaudan A."/>
            <person name="Gaudriault S."/>
        </authorList>
    </citation>
    <scope>NUCLEOTIDE SEQUENCE [LARGE SCALE GENOMIC DNA]</scope>
    <source>
        <strain evidence="1">DSM 16338</strain>
    </source>
</reference>
<name>W1IZ39_9GAMM</name>
<sequence length="123" mass="13312">MGHLVIFPGRDSVTDHAVAGAILYVSANLIDVMPGLLVACSPSPCQRWYRVCTGSHHRLIAWWYSGGACIGVQHDKFSGRVQIPAYSQYVTLAAIPGCGGAFNPDESLRFFSPYVIAEDDIPS</sequence>
<keyword evidence="2" id="KW-1185">Reference proteome</keyword>